<proteinExistence type="predicted"/>
<keyword evidence="7" id="KW-0614">Plasmid</keyword>
<keyword evidence="4" id="KW-0804">Transcription</keyword>
<evidence type="ECO:0000259" key="5">
    <source>
        <dbReference type="Pfam" id="PF04542"/>
    </source>
</evidence>
<protein>
    <submittedName>
        <fullName evidence="7">Sigma-70 family RNA polymerase sigma factor</fullName>
    </submittedName>
</protein>
<evidence type="ECO:0000313" key="8">
    <source>
        <dbReference type="Proteomes" id="UP001445268"/>
    </source>
</evidence>
<dbReference type="PANTHER" id="PTHR30385">
    <property type="entry name" value="SIGMA FACTOR F FLAGELLAR"/>
    <property type="match status" value="1"/>
</dbReference>
<dbReference type="SUPFAM" id="SSF88946">
    <property type="entry name" value="Sigma2 domain of RNA polymerase sigma factors"/>
    <property type="match status" value="1"/>
</dbReference>
<keyword evidence="8" id="KW-1185">Reference proteome</keyword>
<name>A0ABZ3E8X9_9GAMM</name>
<dbReference type="Pfam" id="PF04545">
    <property type="entry name" value="Sigma70_r4"/>
    <property type="match status" value="1"/>
</dbReference>
<reference evidence="7 8" key="1">
    <citation type="submission" date="2024-04" db="EMBL/GenBank/DDBJ databases">
        <title>Marinobacter sp. SBY-1.</title>
        <authorList>
            <person name="Pan C."/>
        </authorList>
    </citation>
    <scope>NUCLEOTIDE SEQUENCE [LARGE SCALE GENOMIC DNA]</scope>
    <source>
        <strain evidence="7 8">SBY-1</strain>
        <plasmid evidence="7 8">unnamed2</plasmid>
    </source>
</reference>
<organism evidence="7 8">
    <name type="scientific">Marinobacter alkaliphilus</name>
    <dbReference type="NCBI Taxonomy" id="254719"/>
    <lineage>
        <taxon>Bacteria</taxon>
        <taxon>Pseudomonadati</taxon>
        <taxon>Pseudomonadota</taxon>
        <taxon>Gammaproteobacteria</taxon>
        <taxon>Pseudomonadales</taxon>
        <taxon>Marinobacteraceae</taxon>
        <taxon>Marinobacter</taxon>
    </lineage>
</organism>
<geneLocation type="plasmid" evidence="7 8">
    <name>unnamed2</name>
</geneLocation>
<evidence type="ECO:0000256" key="4">
    <source>
        <dbReference type="ARBA" id="ARBA00023163"/>
    </source>
</evidence>
<dbReference type="Pfam" id="PF04542">
    <property type="entry name" value="Sigma70_r2"/>
    <property type="match status" value="1"/>
</dbReference>
<dbReference type="InterPro" id="IPR036388">
    <property type="entry name" value="WH-like_DNA-bd_sf"/>
</dbReference>
<dbReference type="InterPro" id="IPR013324">
    <property type="entry name" value="RNA_pol_sigma_r3/r4-like"/>
</dbReference>
<dbReference type="InterPro" id="IPR014284">
    <property type="entry name" value="RNA_pol_sigma-70_dom"/>
</dbReference>
<accession>A0ABZ3E8X9</accession>
<dbReference type="InterPro" id="IPR007630">
    <property type="entry name" value="RNA_pol_sigma70_r4"/>
</dbReference>
<evidence type="ECO:0000313" key="7">
    <source>
        <dbReference type="EMBL" id="XAF56164.1"/>
    </source>
</evidence>
<sequence>MSLHAHTQAVPDGNIRLKAGGFQAAIHETLAKPLAPNQEADLGVNIELTQKQFAKALTAIPATWNSTYKALGESAELRVKRLLLDSAQLPTTAIDHLDRTMLAVNPDNQGSEHALCWVIEAHRLCPDFLLRLYSNGGDLTVIAGPEYAQWRKAVNALVEQFYRAAIKIYWGAVRSGDQDPDEVTSDAMRVLIRCAERYNPEKGSFGAFFMTFARYAQLKRLHSKLDEASSRADLPDDSFQMDKLLSDSDTLNACEPELNVGRSQTTEIIQGLVAELPEQERLVISHFFDMARQCETQRDLAKRMGLTPGRISQIKSLALKKLKRRLKECDF</sequence>
<dbReference type="InterPro" id="IPR007627">
    <property type="entry name" value="RNA_pol_sigma70_r2"/>
</dbReference>
<evidence type="ECO:0000256" key="1">
    <source>
        <dbReference type="ARBA" id="ARBA00023015"/>
    </source>
</evidence>
<keyword evidence="1" id="KW-0805">Transcription regulation</keyword>
<dbReference type="RefSeq" id="WP_342632712.1">
    <property type="nucleotide sequence ID" value="NZ_CP152382.1"/>
</dbReference>
<dbReference type="Gene3D" id="1.10.1740.10">
    <property type="match status" value="1"/>
</dbReference>
<feature type="domain" description="RNA polymerase sigma-70 region 4" evidence="6">
    <location>
        <begin position="274"/>
        <end position="323"/>
    </location>
</feature>
<feature type="domain" description="RNA polymerase sigma-70 region 2" evidence="5">
    <location>
        <begin position="157"/>
        <end position="221"/>
    </location>
</feature>
<evidence type="ECO:0000256" key="2">
    <source>
        <dbReference type="ARBA" id="ARBA00023082"/>
    </source>
</evidence>
<gene>
    <name evidence="7" type="ORF">AAGT77_20635</name>
</gene>
<evidence type="ECO:0000259" key="6">
    <source>
        <dbReference type="Pfam" id="PF04545"/>
    </source>
</evidence>
<dbReference type="Gene3D" id="1.10.10.10">
    <property type="entry name" value="Winged helix-like DNA-binding domain superfamily/Winged helix DNA-binding domain"/>
    <property type="match status" value="1"/>
</dbReference>
<dbReference type="NCBIfam" id="TIGR02937">
    <property type="entry name" value="sigma70-ECF"/>
    <property type="match status" value="1"/>
</dbReference>
<dbReference type="InterPro" id="IPR013325">
    <property type="entry name" value="RNA_pol_sigma_r2"/>
</dbReference>
<keyword evidence="3" id="KW-0238">DNA-binding</keyword>
<keyword evidence="2" id="KW-0731">Sigma factor</keyword>
<dbReference type="Proteomes" id="UP001445268">
    <property type="component" value="Plasmid unnamed2"/>
</dbReference>
<dbReference type="SUPFAM" id="SSF88659">
    <property type="entry name" value="Sigma3 and sigma4 domains of RNA polymerase sigma factors"/>
    <property type="match status" value="1"/>
</dbReference>
<dbReference type="EMBL" id="CP152382">
    <property type="protein sequence ID" value="XAF56164.1"/>
    <property type="molecule type" value="Genomic_DNA"/>
</dbReference>
<evidence type="ECO:0000256" key="3">
    <source>
        <dbReference type="ARBA" id="ARBA00023125"/>
    </source>
</evidence>